<protein>
    <recommendedName>
        <fullName evidence="2">PPM-type phosphatase domain-containing protein</fullName>
    </recommendedName>
</protein>
<reference evidence="3 4" key="1">
    <citation type="submission" date="2019-07" db="EMBL/GenBank/DDBJ databases">
        <title>Complete Genome Sequence of Leptotrichia goodfellowii Strain JCM 16774.</title>
        <authorList>
            <person name="Watanabe S."/>
            <person name="Cui L."/>
        </authorList>
    </citation>
    <scope>NUCLEOTIDE SEQUENCE [LARGE SCALE GENOMIC DNA]</scope>
    <source>
        <strain evidence="3 4">JCM16774</strain>
    </source>
</reference>
<dbReference type="OrthoDB" id="9801841at2"/>
<proteinExistence type="predicted"/>
<dbReference type="InterPro" id="IPR001932">
    <property type="entry name" value="PPM-type_phosphatase-like_dom"/>
</dbReference>
<evidence type="ECO:0000259" key="2">
    <source>
        <dbReference type="PROSITE" id="PS51746"/>
    </source>
</evidence>
<organism evidence="3 4">
    <name type="scientific">Pseudoleptotrichia goodfellowii</name>
    <dbReference type="NCBI Taxonomy" id="157692"/>
    <lineage>
        <taxon>Bacteria</taxon>
        <taxon>Fusobacteriati</taxon>
        <taxon>Fusobacteriota</taxon>
        <taxon>Fusobacteriia</taxon>
        <taxon>Fusobacteriales</taxon>
        <taxon>Leptotrichiaceae</taxon>
        <taxon>Pseudoleptotrichia</taxon>
    </lineage>
</organism>
<dbReference type="STRING" id="714315.GCA_000516535_00233"/>
<dbReference type="InterPro" id="IPR036457">
    <property type="entry name" value="PPM-type-like_dom_sf"/>
</dbReference>
<feature type="transmembrane region" description="Helical" evidence="1">
    <location>
        <begin position="6"/>
        <end position="26"/>
    </location>
</feature>
<sequence length="283" mass="32445">MINILKYGIFMYTVLISILLFLILFGKIRKKGKPEKKQKSKIDITGMKWIGKRKLQEDSYAVFSPSDEEHILIIADGMGGYSEGQLASQFSVNRFLDLYSRGDLKIPEIIKKINGELLNFSESLDLKNRIGTTFLVCEIILNKMRIFSVGDSSAYIVTKEYIRKINKSQNRGSYLTNYVGYEDFGEEGINVTEINSMKLETDEKTGSKKFPVIILMCSDGVDKYMETGTIKRIIEENINKTGKEITELIMNTLKERRRLNQDNASIILIKTDNKYLQKNDVIL</sequence>
<gene>
    <name evidence="3" type="ORF">JCM16774_0218</name>
</gene>
<evidence type="ECO:0000256" key="1">
    <source>
        <dbReference type="SAM" id="Phobius"/>
    </source>
</evidence>
<dbReference type="KEGG" id="lgo:JCM16774_0218"/>
<name>A0A510JA85_9FUSO</name>
<keyword evidence="1" id="KW-0472">Membrane</keyword>
<dbReference type="Proteomes" id="UP000321606">
    <property type="component" value="Chromosome"/>
</dbReference>
<feature type="domain" description="PPM-type phosphatase" evidence="2">
    <location>
        <begin position="41"/>
        <end position="271"/>
    </location>
</feature>
<dbReference type="EMBL" id="AP019822">
    <property type="protein sequence ID" value="BBM35311.1"/>
    <property type="molecule type" value="Genomic_DNA"/>
</dbReference>
<keyword evidence="1" id="KW-1133">Transmembrane helix</keyword>
<dbReference type="SUPFAM" id="SSF81606">
    <property type="entry name" value="PP2C-like"/>
    <property type="match status" value="1"/>
</dbReference>
<dbReference type="RefSeq" id="WP_026736918.1">
    <property type="nucleotide sequence ID" value="NZ_AP019822.1"/>
</dbReference>
<evidence type="ECO:0000313" key="3">
    <source>
        <dbReference type="EMBL" id="BBM35311.1"/>
    </source>
</evidence>
<dbReference type="CDD" id="cd00143">
    <property type="entry name" value="PP2Cc"/>
    <property type="match status" value="1"/>
</dbReference>
<dbReference type="SMART" id="SM00331">
    <property type="entry name" value="PP2C_SIG"/>
    <property type="match status" value="1"/>
</dbReference>
<dbReference type="PROSITE" id="PS51746">
    <property type="entry name" value="PPM_2"/>
    <property type="match status" value="1"/>
</dbReference>
<dbReference type="SMART" id="SM00332">
    <property type="entry name" value="PP2Cc"/>
    <property type="match status" value="1"/>
</dbReference>
<dbReference type="Gene3D" id="3.60.40.10">
    <property type="entry name" value="PPM-type phosphatase domain"/>
    <property type="match status" value="1"/>
</dbReference>
<keyword evidence="1" id="KW-0812">Transmembrane</keyword>
<accession>A0A510JA85</accession>
<dbReference type="AlphaFoldDB" id="A0A510JA85"/>
<evidence type="ECO:0000313" key="4">
    <source>
        <dbReference type="Proteomes" id="UP000321606"/>
    </source>
</evidence>